<organism evidence="9 10">
    <name type="scientific">Cyanobium usitatum str. Tous</name>
    <dbReference type="NCBI Taxonomy" id="2116684"/>
    <lineage>
        <taxon>Bacteria</taxon>
        <taxon>Bacillati</taxon>
        <taxon>Cyanobacteriota</taxon>
        <taxon>Cyanophyceae</taxon>
        <taxon>Synechococcales</taxon>
        <taxon>Prochlorococcaceae</taxon>
        <taxon>Cyanobium</taxon>
    </lineage>
</organism>
<evidence type="ECO:0000313" key="10">
    <source>
        <dbReference type="Proteomes" id="UP000243002"/>
    </source>
</evidence>
<dbReference type="HAMAP" id="MF_01308">
    <property type="entry name" value="CemA_PxcA"/>
    <property type="match status" value="1"/>
</dbReference>
<reference evidence="9 10" key="1">
    <citation type="journal article" date="2018" name="Environ. Microbiol.">
        <title>Ecological and genomic features of two widespread freshwater picocyanobacteria.</title>
        <authorList>
            <person name="Cabello-Yeves P.J."/>
            <person name="Picazo A."/>
            <person name="Camacho A."/>
            <person name="Callieri C."/>
            <person name="Rosselli R."/>
            <person name="Roda-Garcia J.J."/>
            <person name="Coutinho F.H."/>
            <person name="Rodriguez-Valera F."/>
        </authorList>
    </citation>
    <scope>NUCLEOTIDE SEQUENCE [LARGE SCALE GENOMIC DNA]</scope>
    <source>
        <strain evidence="9 10">Tous</strain>
    </source>
</reference>
<evidence type="ECO:0000313" key="9">
    <source>
        <dbReference type="EMBL" id="PSJ06823.1"/>
    </source>
</evidence>
<dbReference type="RefSeq" id="WP_106501793.1">
    <property type="nucleotide sequence ID" value="NZ_PXXO01000002.1"/>
</dbReference>
<dbReference type="InterPro" id="IPR004282">
    <property type="entry name" value="CemA"/>
</dbReference>
<evidence type="ECO:0000256" key="5">
    <source>
        <dbReference type="ARBA" id="ARBA00022989"/>
    </source>
</evidence>
<dbReference type="OrthoDB" id="418298at2"/>
<keyword evidence="8" id="KW-0997">Cell inner membrane</keyword>
<keyword evidence="3 8" id="KW-0812">Transmembrane</keyword>
<feature type="transmembrane region" description="Helical" evidence="8">
    <location>
        <begin position="157"/>
        <end position="176"/>
    </location>
</feature>
<keyword evidence="7 8" id="KW-0472">Membrane</keyword>
<dbReference type="Proteomes" id="UP000243002">
    <property type="component" value="Unassembled WGS sequence"/>
</dbReference>
<dbReference type="PANTHER" id="PTHR33650:SF2">
    <property type="entry name" value="CHLOROPLAST ENVELOPE MEMBRANE PROTEIN"/>
    <property type="match status" value="1"/>
</dbReference>
<evidence type="ECO:0000256" key="6">
    <source>
        <dbReference type="ARBA" id="ARBA00023065"/>
    </source>
</evidence>
<dbReference type="AlphaFoldDB" id="A0A2P7N039"/>
<keyword evidence="2 8" id="KW-0813">Transport</keyword>
<dbReference type="PANTHER" id="PTHR33650">
    <property type="entry name" value="CHLOROPLAST ENVELOPE MEMBRANE PROTEIN-RELATED"/>
    <property type="match status" value="1"/>
</dbReference>
<name>A0A2P7N039_9CYAN</name>
<sequence>MALTNWMGAFGRAQALDLSNDLERGYESALLIQSIELEHYNDRPVRPELDLRIPRSAQAQLLRRFRAALEVCRQSVQTLQTHRGELAGQEIRQFQLIESVVARYAASRDPLPAISRSPEVLPRSLIGVVDQVRRQLDPEAEANVVAGFRRRRDSTLVSLRILLLLILVPVLVQQISRTYVFSPLVDRFAPDNAFLTYPKPKLEEKAVEKLRLFQAEIEFDALLNGNPLPSRDELQKQLASKAQSLKDEADLESTHAIKNVLADLGGLAGFVCVCLFGRRDLQVLRGFLDELVYGLSDSAKAFGIILFTDIFVGFHSPEGWTVLLDGVAHHLGLPAQENFIMLFIATFPVVLATVFKYWIFRYLNRVSPSSVATLHNMNGGG</sequence>
<keyword evidence="10" id="KW-1185">Reference proteome</keyword>
<comment type="caution">
    <text evidence="9">The sequence shown here is derived from an EMBL/GenBank/DDBJ whole genome shotgun (WGS) entry which is preliminary data.</text>
</comment>
<dbReference type="GO" id="GO:0015078">
    <property type="term" value="F:proton transmembrane transporter activity"/>
    <property type="evidence" value="ECO:0007669"/>
    <property type="project" value="UniProtKB-UniRule"/>
</dbReference>
<keyword evidence="6 8" id="KW-0406">Ion transport</keyword>
<evidence type="ECO:0000256" key="2">
    <source>
        <dbReference type="ARBA" id="ARBA00022448"/>
    </source>
</evidence>
<evidence type="ECO:0000256" key="4">
    <source>
        <dbReference type="ARBA" id="ARBA00022781"/>
    </source>
</evidence>
<dbReference type="Pfam" id="PF03040">
    <property type="entry name" value="CemA"/>
    <property type="match status" value="1"/>
</dbReference>
<keyword evidence="5 8" id="KW-1133">Transmembrane helix</keyword>
<comment type="subcellular location">
    <subcellularLocation>
        <location evidence="8">Cell inner membrane</location>
        <topology evidence="8">Multi-pass membrane protein</topology>
    </subcellularLocation>
    <subcellularLocation>
        <location evidence="1">Membrane</location>
        <topology evidence="1">Multi-pass membrane protein</topology>
    </subcellularLocation>
</comment>
<feature type="transmembrane region" description="Helical" evidence="8">
    <location>
        <begin position="339"/>
        <end position="359"/>
    </location>
</feature>
<protein>
    <recommendedName>
        <fullName evidence="8">Proton extrusion protein PxcA</fullName>
    </recommendedName>
</protein>
<keyword evidence="4 8" id="KW-0375">Hydrogen ion transport</keyword>
<gene>
    <name evidence="8" type="primary">pxcA</name>
    <name evidence="9" type="ORF">C7K55_02245</name>
</gene>
<comment type="function">
    <text evidence="8">Required for H(+) efflux immediately after light irradiation to form a rapid H(+) concentration gradient across the thylakoid membranes. Together with PxcL, contributes to transient H(+) uptake following dark to light transition.</text>
</comment>
<dbReference type="EMBL" id="PXXO01000002">
    <property type="protein sequence ID" value="PSJ06823.1"/>
    <property type="molecule type" value="Genomic_DNA"/>
</dbReference>
<feature type="transmembrane region" description="Helical" evidence="8">
    <location>
        <begin position="260"/>
        <end position="277"/>
    </location>
</feature>
<dbReference type="GO" id="GO:0005886">
    <property type="term" value="C:plasma membrane"/>
    <property type="evidence" value="ECO:0007669"/>
    <property type="project" value="UniProtKB-SubCell"/>
</dbReference>
<dbReference type="NCBIfam" id="NF002705">
    <property type="entry name" value="PRK02507.1-4"/>
    <property type="match status" value="1"/>
</dbReference>
<comment type="similarity">
    <text evidence="8">Belongs to the CemA family.</text>
</comment>
<proteinExistence type="inferred from homology"/>
<evidence type="ECO:0000256" key="8">
    <source>
        <dbReference type="HAMAP-Rule" id="MF_01308"/>
    </source>
</evidence>
<accession>A0A2P7N039</accession>
<evidence type="ECO:0000256" key="3">
    <source>
        <dbReference type="ARBA" id="ARBA00022692"/>
    </source>
</evidence>
<evidence type="ECO:0000256" key="1">
    <source>
        <dbReference type="ARBA" id="ARBA00004141"/>
    </source>
</evidence>
<evidence type="ECO:0000256" key="7">
    <source>
        <dbReference type="ARBA" id="ARBA00023136"/>
    </source>
</evidence>
<keyword evidence="8" id="KW-1003">Cell membrane</keyword>
<feature type="transmembrane region" description="Helical" evidence="8">
    <location>
        <begin position="298"/>
        <end position="316"/>
    </location>
</feature>